<evidence type="ECO:0000256" key="6">
    <source>
        <dbReference type="ARBA" id="ARBA00022475"/>
    </source>
</evidence>
<evidence type="ECO:0000256" key="3">
    <source>
        <dbReference type="ARBA" id="ARBA00004644"/>
    </source>
</evidence>
<proteinExistence type="inferred from homology"/>
<evidence type="ECO:0000256" key="9">
    <source>
        <dbReference type="ARBA" id="ARBA00022753"/>
    </source>
</evidence>
<dbReference type="Pfam" id="PF04144">
    <property type="entry name" value="SCAMP"/>
    <property type="match status" value="1"/>
</dbReference>
<protein>
    <recommendedName>
        <fullName evidence="17">Secretory carrier-associated membrane protein</fullName>
        <shortName evidence="17">Secretory carrier membrane protein</shortName>
    </recommendedName>
</protein>
<evidence type="ECO:0000256" key="2">
    <source>
        <dbReference type="ARBA" id="ARBA00004195"/>
    </source>
</evidence>
<organism evidence="18 19">
    <name type="scientific">Lates japonicus</name>
    <name type="common">Japanese lates</name>
    <dbReference type="NCBI Taxonomy" id="270547"/>
    <lineage>
        <taxon>Eukaryota</taxon>
        <taxon>Metazoa</taxon>
        <taxon>Chordata</taxon>
        <taxon>Craniata</taxon>
        <taxon>Vertebrata</taxon>
        <taxon>Euteleostomi</taxon>
        <taxon>Actinopterygii</taxon>
        <taxon>Neopterygii</taxon>
        <taxon>Teleostei</taxon>
        <taxon>Neoteleostei</taxon>
        <taxon>Acanthomorphata</taxon>
        <taxon>Carangaria</taxon>
        <taxon>Carangaria incertae sedis</taxon>
        <taxon>Centropomidae</taxon>
        <taxon>Lates</taxon>
    </lineage>
</organism>
<evidence type="ECO:0000256" key="10">
    <source>
        <dbReference type="ARBA" id="ARBA00022927"/>
    </source>
</evidence>
<evidence type="ECO:0000256" key="8">
    <source>
        <dbReference type="ARBA" id="ARBA00022692"/>
    </source>
</evidence>
<dbReference type="EMBL" id="BRZM01000033">
    <property type="protein sequence ID" value="GLD58228.1"/>
    <property type="molecule type" value="Genomic_DNA"/>
</dbReference>
<evidence type="ECO:0000256" key="5">
    <source>
        <dbReference type="ARBA" id="ARBA00022448"/>
    </source>
</evidence>
<comment type="similarity">
    <text evidence="16">Belongs to the SCAMP family. SCAMP5 subfamily.</text>
</comment>
<dbReference type="AlphaFoldDB" id="A0AAD3MNT0"/>
<keyword evidence="6" id="KW-1003">Cell membrane</keyword>
<comment type="subcellular location">
    <subcellularLocation>
        <location evidence="4">Cell membrane</location>
        <topology evidence="4">Multi-pass membrane protein</topology>
    </subcellularLocation>
    <subcellularLocation>
        <location evidence="3">Cytoplasmic vesicle</location>
        <location evidence="3">Secretory vesicle</location>
        <location evidence="3">Synaptic vesicle membrane</location>
        <topology evidence="3">Multi-pass membrane protein</topology>
    </subcellularLocation>
    <subcellularLocation>
        <location evidence="1">Golgi apparatus</location>
        <location evidence="1">trans-Golgi network membrane</location>
        <topology evidence="1">Multi-pass membrane protein</topology>
    </subcellularLocation>
    <subcellularLocation>
        <location evidence="17">Membrane</location>
        <topology evidence="17">Multi-pass membrane protein</topology>
    </subcellularLocation>
    <subcellularLocation>
        <location evidence="2">Recycling endosome membrane</location>
        <topology evidence="2">Multi-pass membrane protein</topology>
    </subcellularLocation>
</comment>
<keyword evidence="15" id="KW-0968">Cytoplasmic vesicle</keyword>
<keyword evidence="13" id="KW-0333">Golgi apparatus</keyword>
<name>A0AAD3MNT0_LATJO</name>
<evidence type="ECO:0000256" key="4">
    <source>
        <dbReference type="ARBA" id="ARBA00004651"/>
    </source>
</evidence>
<dbReference type="GO" id="GO:0055038">
    <property type="term" value="C:recycling endosome membrane"/>
    <property type="evidence" value="ECO:0007669"/>
    <property type="project" value="UniProtKB-SubCell"/>
</dbReference>
<evidence type="ECO:0000256" key="17">
    <source>
        <dbReference type="RuleBase" id="RU363122"/>
    </source>
</evidence>
<keyword evidence="8 17" id="KW-0812">Transmembrane</keyword>
<dbReference type="GO" id="GO:0005886">
    <property type="term" value="C:plasma membrane"/>
    <property type="evidence" value="ECO:0007669"/>
    <property type="project" value="UniProtKB-SubCell"/>
</dbReference>
<sequence length="186" mass="20159">MRDRERRGVPVQSLMPPALCTVLIHPSLASSNHGATFLRAGPPSSMGPPHGHVKSDSSFNFMLFFFVFMAQVGISIIQCIGIPGWGVCGWLATISFFSYNILIALIMLVPTIMFTAVASLSFIALTRIHNFYRGSGASMSKAQEEWTTGAWKNPHVQAAAQEAAMGAAAGAMQNQYSSPQYNDNQM</sequence>
<dbReference type="PANTHER" id="PTHR10687">
    <property type="entry name" value="SECRETORY CARRIER-ASSOCIATED MEMBRANE PROTEIN SCAMP"/>
    <property type="match status" value="1"/>
</dbReference>
<comment type="caution">
    <text evidence="17">Lacks conserved residue(s) required for the propagation of feature annotation.</text>
</comment>
<dbReference type="PANTHER" id="PTHR10687:SF5">
    <property type="entry name" value="SECRETORY CARRIER-ASSOCIATED MEMBRANE PROTEIN 5"/>
    <property type="match status" value="1"/>
</dbReference>
<keyword evidence="7" id="KW-0268">Exocytosis</keyword>
<keyword evidence="12" id="KW-0770">Synapse</keyword>
<dbReference type="GO" id="GO:0032588">
    <property type="term" value="C:trans-Golgi network membrane"/>
    <property type="evidence" value="ECO:0007669"/>
    <property type="project" value="TreeGrafter"/>
</dbReference>
<feature type="transmembrane region" description="Helical" evidence="17">
    <location>
        <begin position="61"/>
        <end position="85"/>
    </location>
</feature>
<gene>
    <name evidence="18" type="ORF">AKAME5_001036100</name>
</gene>
<dbReference type="GO" id="GO:0030672">
    <property type="term" value="C:synaptic vesicle membrane"/>
    <property type="evidence" value="ECO:0007669"/>
    <property type="project" value="UniProtKB-SubCell"/>
</dbReference>
<evidence type="ECO:0000256" key="7">
    <source>
        <dbReference type="ARBA" id="ARBA00022483"/>
    </source>
</evidence>
<evidence type="ECO:0000313" key="18">
    <source>
        <dbReference type="EMBL" id="GLD58228.1"/>
    </source>
</evidence>
<evidence type="ECO:0000256" key="1">
    <source>
        <dbReference type="ARBA" id="ARBA00004166"/>
    </source>
</evidence>
<dbReference type="GO" id="GO:0015031">
    <property type="term" value="P:protein transport"/>
    <property type="evidence" value="ECO:0007669"/>
    <property type="project" value="UniProtKB-KW"/>
</dbReference>
<accession>A0AAD3MNT0</accession>
<evidence type="ECO:0000256" key="13">
    <source>
        <dbReference type="ARBA" id="ARBA00023034"/>
    </source>
</evidence>
<evidence type="ECO:0000313" key="19">
    <source>
        <dbReference type="Proteomes" id="UP001279410"/>
    </source>
</evidence>
<dbReference type="InterPro" id="IPR007273">
    <property type="entry name" value="SCAMP"/>
</dbReference>
<evidence type="ECO:0000256" key="15">
    <source>
        <dbReference type="ARBA" id="ARBA00023329"/>
    </source>
</evidence>
<keyword evidence="19" id="KW-1185">Reference proteome</keyword>
<keyword evidence="10" id="KW-0653">Protein transport</keyword>
<evidence type="ECO:0000256" key="14">
    <source>
        <dbReference type="ARBA" id="ARBA00023136"/>
    </source>
</evidence>
<keyword evidence="9" id="KW-0967">Endosome</keyword>
<evidence type="ECO:0000256" key="16">
    <source>
        <dbReference type="ARBA" id="ARBA00038169"/>
    </source>
</evidence>
<comment type="caution">
    <text evidence="18">The sequence shown here is derived from an EMBL/GenBank/DDBJ whole genome shotgun (WGS) entry which is preliminary data.</text>
</comment>
<keyword evidence="14 17" id="KW-0472">Membrane</keyword>
<keyword evidence="11 17" id="KW-1133">Transmembrane helix</keyword>
<reference evidence="18" key="1">
    <citation type="submission" date="2022-08" db="EMBL/GenBank/DDBJ databases">
        <title>Genome sequencing of akame (Lates japonicus).</title>
        <authorList>
            <person name="Hashiguchi Y."/>
            <person name="Takahashi H."/>
        </authorList>
    </citation>
    <scope>NUCLEOTIDE SEQUENCE</scope>
    <source>
        <strain evidence="18">Kochi</strain>
    </source>
</reference>
<keyword evidence="5 17" id="KW-0813">Transport</keyword>
<evidence type="ECO:0000256" key="12">
    <source>
        <dbReference type="ARBA" id="ARBA00023018"/>
    </source>
</evidence>
<dbReference type="GO" id="GO:0006887">
    <property type="term" value="P:exocytosis"/>
    <property type="evidence" value="ECO:0007669"/>
    <property type="project" value="UniProtKB-KW"/>
</dbReference>
<evidence type="ECO:0000256" key="11">
    <source>
        <dbReference type="ARBA" id="ARBA00022989"/>
    </source>
</evidence>
<feature type="transmembrane region" description="Helical" evidence="17">
    <location>
        <begin position="97"/>
        <end position="125"/>
    </location>
</feature>
<dbReference type="Proteomes" id="UP001279410">
    <property type="component" value="Unassembled WGS sequence"/>
</dbReference>